<name>A0A6J4JAV9_9SPHI</name>
<proteinExistence type="predicted"/>
<reference evidence="1" key="1">
    <citation type="submission" date="2020-02" db="EMBL/GenBank/DDBJ databases">
        <authorList>
            <person name="Meier V. D."/>
        </authorList>
    </citation>
    <scope>NUCLEOTIDE SEQUENCE</scope>
    <source>
        <strain evidence="1">AVDCRST_MAG56</strain>
    </source>
</reference>
<sequence>CSGTKSKREGRQLRRPSCFYGPLCIPRKSRSLHTFLPESCQSFHPANP</sequence>
<gene>
    <name evidence="1" type="ORF">AVDCRST_MAG56-3154</name>
</gene>
<feature type="non-terminal residue" evidence="1">
    <location>
        <position position="48"/>
    </location>
</feature>
<dbReference type="EMBL" id="CADCTQ010000266">
    <property type="protein sequence ID" value="CAA9272559.1"/>
    <property type="molecule type" value="Genomic_DNA"/>
</dbReference>
<dbReference type="AlphaFoldDB" id="A0A6J4JAV9"/>
<protein>
    <submittedName>
        <fullName evidence="1">Uncharacterized protein</fullName>
    </submittedName>
</protein>
<evidence type="ECO:0000313" key="1">
    <source>
        <dbReference type="EMBL" id="CAA9272559.1"/>
    </source>
</evidence>
<organism evidence="1">
    <name type="scientific">uncultured Cytophagales bacterium</name>
    <dbReference type="NCBI Taxonomy" id="158755"/>
    <lineage>
        <taxon>Bacteria</taxon>
        <taxon>Pseudomonadati</taxon>
        <taxon>Bacteroidota</taxon>
        <taxon>Sphingobacteriia</taxon>
        <taxon>Sphingobacteriales</taxon>
        <taxon>environmental samples</taxon>
    </lineage>
</organism>
<accession>A0A6J4JAV9</accession>
<feature type="non-terminal residue" evidence="1">
    <location>
        <position position="1"/>
    </location>
</feature>